<dbReference type="RefSeq" id="WP_377606444.1">
    <property type="nucleotide sequence ID" value="NZ_JBHUME010000015.1"/>
</dbReference>
<comment type="caution">
    <text evidence="1">The sequence shown here is derived from an EMBL/GenBank/DDBJ whole genome shotgun (WGS) entry which is preliminary data.</text>
</comment>
<dbReference type="Gene3D" id="3.30.160.250">
    <property type="match status" value="1"/>
</dbReference>
<reference evidence="2" key="1">
    <citation type="journal article" date="2019" name="Int. J. Syst. Evol. Microbiol.">
        <title>The Global Catalogue of Microorganisms (GCM) 10K type strain sequencing project: providing services to taxonomists for standard genome sequencing and annotation.</title>
        <authorList>
            <consortium name="The Broad Institute Genomics Platform"/>
            <consortium name="The Broad Institute Genome Sequencing Center for Infectious Disease"/>
            <person name="Wu L."/>
            <person name="Ma J."/>
        </authorList>
    </citation>
    <scope>NUCLEOTIDE SEQUENCE [LARGE SCALE GENOMIC DNA]</scope>
    <source>
        <strain evidence="2">KCTC 3950</strain>
    </source>
</reference>
<proteinExistence type="predicted"/>
<dbReference type="EMBL" id="JBHUME010000015">
    <property type="protein sequence ID" value="MFD2614995.1"/>
    <property type="molecule type" value="Genomic_DNA"/>
</dbReference>
<sequence length="99" mass="11530">MNESLNIEHYMRLSYNIITEFVADSPFTSEPYYFGLIEELPDCHAFGNDMPSLLKELQRIKEQMIESRLANGEFIPEPGDLSLRRPSRVRVMLYGEISE</sequence>
<dbReference type="Proteomes" id="UP001597541">
    <property type="component" value="Unassembled WGS sequence"/>
</dbReference>
<evidence type="ECO:0000313" key="1">
    <source>
        <dbReference type="EMBL" id="MFD2614995.1"/>
    </source>
</evidence>
<name>A0ABW5PJJ5_9BACL</name>
<keyword evidence="2" id="KW-1185">Reference proteome</keyword>
<evidence type="ECO:0000313" key="2">
    <source>
        <dbReference type="Proteomes" id="UP001597541"/>
    </source>
</evidence>
<dbReference type="InterPro" id="IPR035069">
    <property type="entry name" value="TTHA1013/TTHA0281-like"/>
</dbReference>
<organism evidence="1 2">
    <name type="scientific">Paenibacillus gansuensis</name>
    <dbReference type="NCBI Taxonomy" id="306542"/>
    <lineage>
        <taxon>Bacteria</taxon>
        <taxon>Bacillati</taxon>
        <taxon>Bacillota</taxon>
        <taxon>Bacilli</taxon>
        <taxon>Bacillales</taxon>
        <taxon>Paenibacillaceae</taxon>
        <taxon>Paenibacillus</taxon>
    </lineage>
</organism>
<dbReference type="SUPFAM" id="SSF143100">
    <property type="entry name" value="TTHA1013/TTHA0281-like"/>
    <property type="match status" value="1"/>
</dbReference>
<protein>
    <submittedName>
        <fullName evidence="1">Type II toxin-antitoxin system HicB family antitoxin</fullName>
    </submittedName>
</protein>
<accession>A0ABW5PJJ5</accession>
<gene>
    <name evidence="1" type="ORF">ACFSUF_21495</name>
</gene>